<keyword evidence="8" id="KW-0677">Repeat</keyword>
<evidence type="ECO:0000256" key="8">
    <source>
        <dbReference type="ARBA" id="ARBA00022737"/>
    </source>
</evidence>
<evidence type="ECO:0000256" key="10">
    <source>
        <dbReference type="ARBA" id="ARBA00022991"/>
    </source>
</evidence>
<dbReference type="EMBL" id="CAJRST010003335">
    <property type="protein sequence ID" value="CAG5867341.1"/>
    <property type="molecule type" value="Genomic_DNA"/>
</dbReference>
<evidence type="ECO:0000256" key="5">
    <source>
        <dbReference type="ARBA" id="ARBA00022685"/>
    </source>
</evidence>
<evidence type="ECO:0000313" key="14">
    <source>
        <dbReference type="EMBL" id="CAG5867341.1"/>
    </source>
</evidence>
<protein>
    <recommendedName>
        <fullName evidence="3">Protein AMBP</fullName>
    </recommendedName>
</protein>
<keyword evidence="5" id="KW-0165">Cleavage on pair of basic residues</keyword>
<keyword evidence="9" id="KW-0722">Serine protease inhibitor</keyword>
<comment type="subcellular location">
    <subcellularLocation>
        <location evidence="1">Secreted</location>
    </subcellularLocation>
</comment>
<evidence type="ECO:0000256" key="6">
    <source>
        <dbReference type="ARBA" id="ARBA00022690"/>
    </source>
</evidence>
<keyword evidence="11" id="KW-1015">Disulfide bond</keyword>
<evidence type="ECO:0000256" key="2">
    <source>
        <dbReference type="ARBA" id="ARBA00008238"/>
    </source>
</evidence>
<evidence type="ECO:0000256" key="3">
    <source>
        <dbReference type="ARBA" id="ARBA00018905"/>
    </source>
</evidence>
<dbReference type="GO" id="GO:0005576">
    <property type="term" value="C:extracellular region"/>
    <property type="evidence" value="ECO:0007669"/>
    <property type="project" value="UniProtKB-SubCell"/>
</dbReference>
<dbReference type="SMART" id="SM00131">
    <property type="entry name" value="KU"/>
    <property type="match status" value="2"/>
</dbReference>
<keyword evidence="12" id="KW-0325">Glycoprotein</keyword>
<proteinExistence type="inferred from homology"/>
<organism evidence="14 15">
    <name type="scientific">Menidia menidia</name>
    <name type="common">Atlantic silverside</name>
    <dbReference type="NCBI Taxonomy" id="238744"/>
    <lineage>
        <taxon>Eukaryota</taxon>
        <taxon>Metazoa</taxon>
        <taxon>Chordata</taxon>
        <taxon>Craniata</taxon>
        <taxon>Vertebrata</taxon>
        <taxon>Euteleostomi</taxon>
        <taxon>Actinopterygii</taxon>
        <taxon>Neopterygii</taxon>
        <taxon>Teleostei</taxon>
        <taxon>Neoteleostei</taxon>
        <taxon>Acanthomorphata</taxon>
        <taxon>Ovalentaria</taxon>
        <taxon>Atherinomorphae</taxon>
        <taxon>Atheriniformes</taxon>
        <taxon>Atherinopsidae</taxon>
        <taxon>Menidiinae</taxon>
        <taxon>Menidia</taxon>
    </lineage>
</organism>
<evidence type="ECO:0000256" key="11">
    <source>
        <dbReference type="ARBA" id="ARBA00023157"/>
    </source>
</evidence>
<dbReference type="InterPro" id="IPR000566">
    <property type="entry name" value="Lipocln_cytosolic_FA-bd_dom"/>
</dbReference>
<feature type="domain" description="BPTI/Kunitz inhibitor" evidence="13">
    <location>
        <begin position="381"/>
        <end position="431"/>
    </location>
</feature>
<keyword evidence="10" id="KW-0157">Chromophore</keyword>
<keyword evidence="6" id="KW-0646">Protease inhibitor</keyword>
<dbReference type="Pfam" id="PF00061">
    <property type="entry name" value="Lipocalin"/>
    <property type="match status" value="2"/>
</dbReference>
<dbReference type="OrthoDB" id="9949223at2759"/>
<evidence type="ECO:0000313" key="15">
    <source>
        <dbReference type="Proteomes" id="UP000677803"/>
    </source>
</evidence>
<dbReference type="InterPro" id="IPR002223">
    <property type="entry name" value="Kunitz_BPTI"/>
</dbReference>
<evidence type="ECO:0000256" key="4">
    <source>
        <dbReference type="ARBA" id="ARBA00022525"/>
    </source>
</evidence>
<evidence type="ECO:0000256" key="12">
    <source>
        <dbReference type="ARBA" id="ARBA00023180"/>
    </source>
</evidence>
<feature type="domain" description="BPTI/Kunitz inhibitor" evidence="13">
    <location>
        <begin position="437"/>
        <end position="487"/>
    </location>
</feature>
<evidence type="ECO:0000256" key="7">
    <source>
        <dbReference type="ARBA" id="ARBA00022729"/>
    </source>
</evidence>
<evidence type="ECO:0000256" key="1">
    <source>
        <dbReference type="ARBA" id="ARBA00004613"/>
    </source>
</evidence>
<dbReference type="PRINTS" id="PR01215">
    <property type="entry name" value="A1MCGLOBULIN"/>
</dbReference>
<dbReference type="SUPFAM" id="SSF50814">
    <property type="entry name" value="Lipocalins"/>
    <property type="match status" value="2"/>
</dbReference>
<comment type="caution">
    <text evidence="14">The sequence shown here is derived from an EMBL/GenBank/DDBJ whole genome shotgun (WGS) entry which is preliminary data.</text>
</comment>
<keyword evidence="7" id="KW-0732">Signal</keyword>
<reference evidence="14" key="1">
    <citation type="submission" date="2021-05" db="EMBL/GenBank/DDBJ databases">
        <authorList>
            <person name="Tigano A."/>
        </authorList>
    </citation>
    <scope>NUCLEOTIDE SEQUENCE</scope>
</reference>
<comment type="similarity">
    <text evidence="2">In the N-terminal section; belongs to the calycin superfamily. Lipocalin family.</text>
</comment>
<dbReference type="Gene3D" id="2.40.128.20">
    <property type="match status" value="2"/>
</dbReference>
<dbReference type="CDD" id="cd22596">
    <property type="entry name" value="Kunitz_bikunin_1-like"/>
    <property type="match status" value="1"/>
</dbReference>
<name>A0A8S4AT19_9TELE</name>
<dbReference type="InterPro" id="IPR012674">
    <property type="entry name" value="Calycin"/>
</dbReference>
<dbReference type="PROSITE" id="PS50279">
    <property type="entry name" value="BPTI_KUNITZ_2"/>
    <property type="match status" value="2"/>
</dbReference>
<dbReference type="AlphaFoldDB" id="A0A8S4AT19"/>
<keyword evidence="4" id="KW-0964">Secreted</keyword>
<dbReference type="InterPro" id="IPR036880">
    <property type="entry name" value="Kunitz_BPTI_sf"/>
</dbReference>
<dbReference type="PROSITE" id="PS00280">
    <property type="entry name" value="BPTI_KUNITZ_1"/>
    <property type="match status" value="1"/>
</dbReference>
<dbReference type="SUPFAM" id="SSF57362">
    <property type="entry name" value="BPTI-like"/>
    <property type="match status" value="2"/>
</dbReference>
<dbReference type="GO" id="GO:0004867">
    <property type="term" value="F:serine-type endopeptidase inhibitor activity"/>
    <property type="evidence" value="ECO:0007669"/>
    <property type="project" value="UniProtKB-KW"/>
</dbReference>
<accession>A0A8S4AT19</accession>
<keyword evidence="15" id="KW-1185">Reference proteome</keyword>
<dbReference type="InterPro" id="IPR029856">
    <property type="entry name" value="AMBP"/>
</dbReference>
<dbReference type="InterPro" id="IPR020901">
    <property type="entry name" value="Prtase_inh_Kunz-CS"/>
</dbReference>
<dbReference type="InterPro" id="IPR002968">
    <property type="entry name" value="A1-microglobln"/>
</dbReference>
<dbReference type="CDD" id="cd22597">
    <property type="entry name" value="Kunitz_bikunin_2-like"/>
    <property type="match status" value="1"/>
</dbReference>
<evidence type="ECO:0000256" key="9">
    <source>
        <dbReference type="ARBA" id="ARBA00022900"/>
    </source>
</evidence>
<sequence length="524" mass="59401">MLQFMGRWYEVATVSTCRFYMQRKEGNPAIVALELKHVTSEQNFTMASSTLRNGTCKETSTVYSLTDFPGQFFHHVARFGADVDSYVVHTNYDDYAMMLLLGTEKPSGIKTTTVKLYSEFKSRHFNHEVSVFQVDRDERTDSSGRMQKTVLLVTLLVQGWTWTIQGLPTLPEPLYPTQENFDLSKFLGTWHDVAFASTCSHLKRYKGDLAIGKLVLQRSATEGKLEMTRTMLRRGTCKEITGDYELTTTPGRFFYHIEKWASDVDAYVVHTNYNEYAIVIMSKKRSTGEKSISVKLYSRTKTVRPTVLEDFKTLVKQQGMSDDTIFIKKNKGDCIPGEQVTEPTIKPESQRVRRNVVPNLDPVDEEGSGDDTPFFNGTKACKAEPDTGPCFGMHQRYFYNSSSMSCELFNYGGCLGNQNNFESERQCLQRCRTEAVCRLPMAAQPCTGQPPIWAFDSSAGLCVPYKPGFCQTNANKFWSKAECEEYCGVVKDGETTDKQDKIENKDKGTALKGHRLSVWPEFVS</sequence>
<dbReference type="Proteomes" id="UP000677803">
    <property type="component" value="Unassembled WGS sequence"/>
</dbReference>
<dbReference type="FunFam" id="4.10.410.10:FF:000005">
    <property type="entry name" value="Pancreatic trypsin inhibitor"/>
    <property type="match status" value="1"/>
</dbReference>
<dbReference type="Pfam" id="PF00014">
    <property type="entry name" value="Kunitz_BPTI"/>
    <property type="match status" value="2"/>
</dbReference>
<dbReference type="PANTHER" id="PTHR46676">
    <property type="entry name" value="PROTEIN AMBP"/>
    <property type="match status" value="1"/>
</dbReference>
<gene>
    <name evidence="14" type="ORF">MMEN_LOCUS4146</name>
</gene>
<evidence type="ECO:0000259" key="13">
    <source>
        <dbReference type="PROSITE" id="PS50279"/>
    </source>
</evidence>
<dbReference type="PRINTS" id="PR00179">
    <property type="entry name" value="LIPOCALIN"/>
</dbReference>
<dbReference type="PRINTS" id="PR00759">
    <property type="entry name" value="BASICPTASE"/>
</dbReference>
<dbReference type="Gene3D" id="4.10.410.10">
    <property type="entry name" value="Pancreatic trypsin inhibitor Kunitz domain"/>
    <property type="match status" value="2"/>
</dbReference>
<dbReference type="PANTHER" id="PTHR46676:SF1">
    <property type="entry name" value="PROTEIN AMBP"/>
    <property type="match status" value="1"/>
</dbReference>